<dbReference type="InterPro" id="IPR008136">
    <property type="entry name" value="CinA_C"/>
</dbReference>
<dbReference type="Proteomes" id="UP000033452">
    <property type="component" value="Unassembled WGS sequence"/>
</dbReference>
<reference evidence="2 3" key="1">
    <citation type="journal article" date="2015" name="BMC Genomics">
        <title>Genome mining reveals unlocked bioactive potential of marine Gram-negative bacteria.</title>
        <authorList>
            <person name="Machado H."/>
            <person name="Sonnenschein E.C."/>
            <person name="Melchiorsen J."/>
            <person name="Gram L."/>
        </authorList>
    </citation>
    <scope>NUCLEOTIDE SEQUENCE [LARGE SCALE GENOMIC DNA]</scope>
    <source>
        <strain evidence="2 3">S2471</strain>
    </source>
</reference>
<protein>
    <submittedName>
        <fullName evidence="2">Damage-inducible protein CinA</fullName>
    </submittedName>
</protein>
<evidence type="ECO:0000313" key="2">
    <source>
        <dbReference type="EMBL" id="KJZ09049.1"/>
    </source>
</evidence>
<sequence>MELHTEIAGLAAQLGAILTNNGLTITTAESCTGGGISYALTDTPGSSAYIERCFVTYSNEAKVQLLGVAHNTLTEFGAVSRQTVDEMVQGAAKAAQADVAIAVSGIAGPGGGTQDKPVGTVWFGFYLQGKILCEVCQFAGNRAEVRKQAIEFTIRKIISLLNA</sequence>
<name>A0A0F4QP05_9GAMM</name>
<dbReference type="NCBIfam" id="TIGR00199">
    <property type="entry name" value="PncC_domain"/>
    <property type="match status" value="1"/>
</dbReference>
<feature type="domain" description="CinA C-terminal" evidence="1">
    <location>
        <begin position="10"/>
        <end position="159"/>
    </location>
</feature>
<dbReference type="RefSeq" id="WP_046005053.1">
    <property type="nucleotide sequence ID" value="NZ_JXYA01000022.1"/>
</dbReference>
<dbReference type="InterPro" id="IPR036653">
    <property type="entry name" value="CinA-like_C"/>
</dbReference>
<gene>
    <name evidence="2" type="ORF">TW77_11145</name>
</gene>
<dbReference type="SUPFAM" id="SSF142433">
    <property type="entry name" value="CinA-like"/>
    <property type="match status" value="1"/>
</dbReference>
<dbReference type="EMBL" id="JXYA01000022">
    <property type="protein sequence ID" value="KJZ09049.1"/>
    <property type="molecule type" value="Genomic_DNA"/>
</dbReference>
<dbReference type="AlphaFoldDB" id="A0A0F4QP05"/>
<dbReference type="OrthoDB" id="9801454at2"/>
<organism evidence="2 3">
    <name type="scientific">Pseudoalteromonas rubra</name>
    <dbReference type="NCBI Taxonomy" id="43658"/>
    <lineage>
        <taxon>Bacteria</taxon>
        <taxon>Pseudomonadati</taxon>
        <taxon>Pseudomonadota</taxon>
        <taxon>Gammaproteobacteria</taxon>
        <taxon>Alteromonadales</taxon>
        <taxon>Pseudoalteromonadaceae</taxon>
        <taxon>Pseudoalteromonas</taxon>
    </lineage>
</organism>
<comment type="caution">
    <text evidence="2">The sequence shown here is derived from an EMBL/GenBank/DDBJ whole genome shotgun (WGS) entry which is preliminary data.</text>
</comment>
<evidence type="ECO:0000313" key="3">
    <source>
        <dbReference type="Proteomes" id="UP000033452"/>
    </source>
</evidence>
<accession>A0A0F4QP05</accession>
<proteinExistence type="predicted"/>
<keyword evidence="3" id="KW-1185">Reference proteome</keyword>
<evidence type="ECO:0000259" key="1">
    <source>
        <dbReference type="Pfam" id="PF02464"/>
    </source>
</evidence>
<dbReference type="Pfam" id="PF02464">
    <property type="entry name" value="CinA"/>
    <property type="match status" value="1"/>
</dbReference>
<dbReference type="Gene3D" id="3.90.950.20">
    <property type="entry name" value="CinA-like"/>
    <property type="match status" value="1"/>
</dbReference>
<dbReference type="PATRIC" id="fig|43658.5.peg.2357"/>